<dbReference type="InterPro" id="IPR051221">
    <property type="entry name" value="LDLR-related"/>
</dbReference>
<dbReference type="EMBL" id="CAJPIZ010005492">
    <property type="protein sequence ID" value="CAG2108665.1"/>
    <property type="molecule type" value="Genomic_DNA"/>
</dbReference>
<dbReference type="InterPro" id="IPR003598">
    <property type="entry name" value="Ig_sub2"/>
</dbReference>
<feature type="disulfide bond" evidence="9">
    <location>
        <begin position="157"/>
        <end position="175"/>
    </location>
</feature>
<dbReference type="InterPro" id="IPR002172">
    <property type="entry name" value="LDrepeatLR_classA_rpt"/>
</dbReference>
<dbReference type="Gene3D" id="4.10.400.10">
    <property type="entry name" value="Low-density Lipoprotein Receptor"/>
    <property type="match status" value="3"/>
</dbReference>
<evidence type="ECO:0000256" key="7">
    <source>
        <dbReference type="ARBA" id="ARBA00023170"/>
    </source>
</evidence>
<keyword evidence="12" id="KW-1185">Reference proteome</keyword>
<evidence type="ECO:0000256" key="3">
    <source>
        <dbReference type="ARBA" id="ARBA00022737"/>
    </source>
</evidence>
<dbReference type="Gene3D" id="2.60.40.10">
    <property type="entry name" value="Immunoglobulins"/>
    <property type="match status" value="1"/>
</dbReference>
<dbReference type="InterPro" id="IPR007110">
    <property type="entry name" value="Ig-like_dom"/>
</dbReference>
<feature type="disulfide bond" evidence="9">
    <location>
        <begin position="187"/>
        <end position="205"/>
    </location>
</feature>
<proteinExistence type="predicted"/>
<dbReference type="CDD" id="cd00112">
    <property type="entry name" value="LDLa"/>
    <property type="match status" value="3"/>
</dbReference>
<dbReference type="SUPFAM" id="SSF57424">
    <property type="entry name" value="LDL receptor-like module"/>
    <property type="match status" value="3"/>
</dbReference>
<dbReference type="SMART" id="SM00408">
    <property type="entry name" value="IGc2"/>
    <property type="match status" value="1"/>
</dbReference>
<evidence type="ECO:0000256" key="6">
    <source>
        <dbReference type="ARBA" id="ARBA00023157"/>
    </source>
</evidence>
<comment type="subcellular location">
    <subcellularLocation>
        <location evidence="1">Membrane</location>
        <topology evidence="1">Single-pass membrane protein</topology>
    </subcellularLocation>
</comment>
<keyword evidence="8" id="KW-0325">Glycoprotein</keyword>
<dbReference type="OrthoDB" id="6515997at2759"/>
<evidence type="ECO:0000256" key="4">
    <source>
        <dbReference type="ARBA" id="ARBA00022989"/>
    </source>
</evidence>
<organism evidence="11">
    <name type="scientific">Medioppia subpectinata</name>
    <dbReference type="NCBI Taxonomy" id="1979941"/>
    <lineage>
        <taxon>Eukaryota</taxon>
        <taxon>Metazoa</taxon>
        <taxon>Ecdysozoa</taxon>
        <taxon>Arthropoda</taxon>
        <taxon>Chelicerata</taxon>
        <taxon>Arachnida</taxon>
        <taxon>Acari</taxon>
        <taxon>Acariformes</taxon>
        <taxon>Sarcoptiformes</taxon>
        <taxon>Oribatida</taxon>
        <taxon>Brachypylina</taxon>
        <taxon>Oppioidea</taxon>
        <taxon>Oppiidae</taxon>
        <taxon>Medioppia</taxon>
    </lineage>
</organism>
<dbReference type="AlphaFoldDB" id="A0A7R9KSE8"/>
<comment type="caution">
    <text evidence="9">Lacks conserved residue(s) required for the propagation of feature annotation.</text>
</comment>
<dbReference type="GO" id="GO:0005886">
    <property type="term" value="C:plasma membrane"/>
    <property type="evidence" value="ECO:0007669"/>
    <property type="project" value="TreeGrafter"/>
</dbReference>
<evidence type="ECO:0000259" key="10">
    <source>
        <dbReference type="PROSITE" id="PS50835"/>
    </source>
</evidence>
<dbReference type="PROSITE" id="PS50835">
    <property type="entry name" value="IG_LIKE"/>
    <property type="match status" value="1"/>
</dbReference>
<keyword evidence="2" id="KW-0812">Transmembrane</keyword>
<evidence type="ECO:0000313" key="11">
    <source>
        <dbReference type="EMBL" id="CAD7628235.1"/>
    </source>
</evidence>
<dbReference type="InterPro" id="IPR036179">
    <property type="entry name" value="Ig-like_dom_sf"/>
</dbReference>
<feature type="disulfide bond" evidence="9">
    <location>
        <begin position="199"/>
        <end position="214"/>
    </location>
</feature>
<keyword evidence="5" id="KW-0472">Membrane</keyword>
<feature type="domain" description="Ig-like" evidence="10">
    <location>
        <begin position="219"/>
        <end position="305"/>
    </location>
</feature>
<name>A0A7R9KSE8_9ACAR</name>
<dbReference type="PANTHER" id="PTHR22722">
    <property type="entry name" value="LOW-DENSITY LIPOPROTEIN RECEPTOR-RELATED PROTEIN 2-RELATED"/>
    <property type="match status" value="1"/>
</dbReference>
<reference evidence="11" key="1">
    <citation type="submission" date="2020-11" db="EMBL/GenBank/DDBJ databases">
        <authorList>
            <person name="Tran Van P."/>
        </authorList>
    </citation>
    <scope>NUCLEOTIDE SEQUENCE</scope>
</reference>
<sequence length="311" mass="34708">MIFIISKQINSGVQVVNVFTNLFVVTNDMIVRIDQMKSNVFLPTVIPDNLNALMDNVLTTIFVAQILRMRAIARLQLNTVDKQNLNVETESALNCPKNGTDETNCQIELCSVHEFECEVDGKCISGSLRCDSYYDCSDYSDEQNCETRLCRLSQFKCGTGLCIDRALVCNGVADCPDRICLSGQYICANGQCIDMSRRCDGIANCNDNSDEMDCITNDINIQVYPERQNIRQGQEVVFRCREESEKRLPVQWGRPDGQPLPYGSTDVRGRLTIPNIQPQQSGVYICSTIASPLGSRGAQRAAVLTVQPLIY</sequence>
<evidence type="ECO:0000313" key="12">
    <source>
        <dbReference type="Proteomes" id="UP000759131"/>
    </source>
</evidence>
<feature type="disulfide bond" evidence="9">
    <location>
        <begin position="150"/>
        <end position="162"/>
    </location>
</feature>
<dbReference type="Pfam" id="PF00057">
    <property type="entry name" value="Ldl_recept_a"/>
    <property type="match status" value="3"/>
</dbReference>
<evidence type="ECO:0000256" key="9">
    <source>
        <dbReference type="PROSITE-ProRule" id="PRU00124"/>
    </source>
</evidence>
<keyword evidence="6 9" id="KW-1015">Disulfide bond</keyword>
<dbReference type="InterPro" id="IPR003599">
    <property type="entry name" value="Ig_sub"/>
</dbReference>
<evidence type="ECO:0000256" key="5">
    <source>
        <dbReference type="ARBA" id="ARBA00023136"/>
    </source>
</evidence>
<dbReference type="SMART" id="SM00409">
    <property type="entry name" value="IG"/>
    <property type="match status" value="1"/>
</dbReference>
<keyword evidence="4" id="KW-1133">Transmembrane helix</keyword>
<evidence type="ECO:0000256" key="1">
    <source>
        <dbReference type="ARBA" id="ARBA00004167"/>
    </source>
</evidence>
<dbReference type="InterPro" id="IPR036055">
    <property type="entry name" value="LDL_receptor-like_sf"/>
</dbReference>
<dbReference type="PROSITE" id="PS01209">
    <property type="entry name" value="LDLRA_1"/>
    <property type="match status" value="2"/>
</dbReference>
<gene>
    <name evidence="11" type="ORF">OSB1V03_LOCUS8657</name>
</gene>
<dbReference type="PRINTS" id="PR00261">
    <property type="entry name" value="LDLRECEPTOR"/>
</dbReference>
<dbReference type="Pfam" id="PF13927">
    <property type="entry name" value="Ig_3"/>
    <property type="match status" value="1"/>
</dbReference>
<evidence type="ECO:0000256" key="8">
    <source>
        <dbReference type="ARBA" id="ARBA00023180"/>
    </source>
</evidence>
<feature type="disulfide bond" evidence="9">
    <location>
        <begin position="130"/>
        <end position="145"/>
    </location>
</feature>
<keyword evidence="3" id="KW-0677">Repeat</keyword>
<accession>A0A7R9KSE8</accession>
<dbReference type="InterPro" id="IPR023415">
    <property type="entry name" value="LDLR_class-A_CS"/>
</dbReference>
<dbReference type="FunFam" id="4.10.400.10:FF:000065">
    <property type="entry name" value="Transmembrane protease serine 7"/>
    <property type="match status" value="1"/>
</dbReference>
<dbReference type="SMART" id="SM00192">
    <property type="entry name" value="LDLa"/>
    <property type="match status" value="3"/>
</dbReference>
<protein>
    <recommendedName>
        <fullName evidence="10">Ig-like domain-containing protein</fullName>
    </recommendedName>
</protein>
<dbReference type="PROSITE" id="PS50068">
    <property type="entry name" value="LDLRA_2"/>
    <property type="match status" value="3"/>
</dbReference>
<evidence type="ECO:0000256" key="2">
    <source>
        <dbReference type="ARBA" id="ARBA00022692"/>
    </source>
</evidence>
<keyword evidence="7" id="KW-0675">Receptor</keyword>
<dbReference type="Proteomes" id="UP000759131">
    <property type="component" value="Unassembled WGS sequence"/>
</dbReference>
<dbReference type="EMBL" id="OC860067">
    <property type="protein sequence ID" value="CAD7628235.1"/>
    <property type="molecule type" value="Genomic_DNA"/>
</dbReference>
<dbReference type="InterPro" id="IPR013783">
    <property type="entry name" value="Ig-like_fold"/>
</dbReference>
<dbReference type="GO" id="GO:0043235">
    <property type="term" value="C:receptor complex"/>
    <property type="evidence" value="ECO:0007669"/>
    <property type="project" value="TreeGrafter"/>
</dbReference>
<feature type="disulfide bond" evidence="9">
    <location>
        <begin position="180"/>
        <end position="192"/>
    </location>
</feature>
<dbReference type="SUPFAM" id="SSF48726">
    <property type="entry name" value="Immunoglobulin"/>
    <property type="match status" value="1"/>
</dbReference>